<evidence type="ECO:0000256" key="4">
    <source>
        <dbReference type="ARBA" id="ARBA00023125"/>
    </source>
</evidence>
<dbReference type="GO" id="GO:0003677">
    <property type="term" value="F:DNA binding"/>
    <property type="evidence" value="ECO:0007669"/>
    <property type="project" value="UniProtKB-KW"/>
</dbReference>
<evidence type="ECO:0000256" key="2">
    <source>
        <dbReference type="ARBA" id="ARBA00022723"/>
    </source>
</evidence>
<name>A0AAD4L3M9_9EURO</name>
<reference evidence="10" key="1">
    <citation type="submission" date="2021-12" db="EMBL/GenBank/DDBJ databases">
        <title>Convergent genome expansion in fungi linked to evolution of root-endophyte symbiosis.</title>
        <authorList>
            <consortium name="DOE Joint Genome Institute"/>
            <person name="Ke Y.-H."/>
            <person name="Bonito G."/>
            <person name="Liao H.-L."/>
            <person name="Looney B."/>
            <person name="Rojas-Flechas A."/>
            <person name="Nash J."/>
            <person name="Hameed K."/>
            <person name="Schadt C."/>
            <person name="Martin F."/>
            <person name="Crous P.W."/>
            <person name="Miettinen O."/>
            <person name="Magnuson J.K."/>
            <person name="Labbe J."/>
            <person name="Jacobson D."/>
            <person name="Doktycz M.J."/>
            <person name="Veneault-Fourrey C."/>
            <person name="Kuo A."/>
            <person name="Mondo S."/>
            <person name="Calhoun S."/>
            <person name="Riley R."/>
            <person name="Ohm R."/>
            <person name="LaButti K."/>
            <person name="Andreopoulos B."/>
            <person name="Pangilinan J."/>
            <person name="Nolan M."/>
            <person name="Tritt A."/>
            <person name="Clum A."/>
            <person name="Lipzen A."/>
            <person name="Daum C."/>
            <person name="Barry K."/>
            <person name="Grigoriev I.V."/>
            <person name="Vilgalys R."/>
        </authorList>
    </citation>
    <scope>NUCLEOTIDE SEQUENCE</scope>
    <source>
        <strain evidence="10">PMI_201</strain>
    </source>
</reference>
<keyword evidence="4" id="KW-0238">DNA-binding</keyword>
<sequence>MVESLVRVREESRRLQRILSPTACRGCRSLKIRCSRESPTCSRCQKKRILCVYPEPPNRRLLAARRNGVSIPLQQFDRPSPQRQEASRASELDRVSHTSNPAADDMVFTEMLLGRQSPPGANPFSLSLGLFSGSPHRRNSDLDLILPIDENNRTVSSFIGSPSSHITSEDLRSLPEREIGLLLIEVYFSRVFSASLLYDHKAFVECYCAGTLPKHTLLSTFAVSSLFLRTSPAETCGKRSSIGELESVGKRGREWAQWASELVLAHSDTPTLAQVCSCDVLSLYWFALGETERSILHATVSQSSFYLLDRKAKLGNTFSDFQSPRAISKDRVRWACFVKSCISEMVPDCHSFDLDTESIITRGPSQTDRPDPISLAPSSPSLGGYVDWLVWDETFSQTSVIYMLEVLRLWRNVKEFVRKLEKSTYQSCLSTFFELDSNLQHFYSSLPSEFKDDNLMDETRSEPLQRNAFFILSMYHLCLIFLHSSMVPALSLSTAGHATPPTIVKISSKTATSHAEYFAKMTCGYLNTTPDMAKVPSFVGYCAFVAGMVLSAVMAFTGLEKGQGIRRDGAICTLLLWELKVYWPTLQFFYQDLESHFCLSEIGHSSLLNKALNDLRDQDSPRETQMEDSSFEAFIAASCDLAYSPKCEFIHRPYSDDHLEHSSTAGTSPEGDQMHDDNGGRNPPSNIDPQMRYIDAINVGSSGDEIPPNFDFSTPSWSNIFIPPGSELFDKD</sequence>
<dbReference type="CDD" id="cd12148">
    <property type="entry name" value="fungal_TF_MHR"/>
    <property type="match status" value="1"/>
</dbReference>
<keyword evidence="2" id="KW-0479">Metal-binding</keyword>
<dbReference type="Pfam" id="PF00172">
    <property type="entry name" value="Zn_clus"/>
    <property type="match status" value="1"/>
</dbReference>
<evidence type="ECO:0000256" key="8">
    <source>
        <dbReference type="SAM" id="Phobius"/>
    </source>
</evidence>
<evidence type="ECO:0000313" key="11">
    <source>
        <dbReference type="Proteomes" id="UP001201262"/>
    </source>
</evidence>
<keyword evidence="5" id="KW-0804">Transcription</keyword>
<dbReference type="SUPFAM" id="SSF57701">
    <property type="entry name" value="Zn2/Cys6 DNA-binding domain"/>
    <property type="match status" value="1"/>
</dbReference>
<organism evidence="10 11">
    <name type="scientific">Talaromyces proteolyticus</name>
    <dbReference type="NCBI Taxonomy" id="1131652"/>
    <lineage>
        <taxon>Eukaryota</taxon>
        <taxon>Fungi</taxon>
        <taxon>Dikarya</taxon>
        <taxon>Ascomycota</taxon>
        <taxon>Pezizomycotina</taxon>
        <taxon>Eurotiomycetes</taxon>
        <taxon>Eurotiomycetidae</taxon>
        <taxon>Eurotiales</taxon>
        <taxon>Trichocomaceae</taxon>
        <taxon>Talaromyces</taxon>
        <taxon>Talaromyces sect. Bacilispori</taxon>
    </lineage>
</organism>
<dbReference type="GeneID" id="70250135"/>
<dbReference type="GO" id="GO:0008270">
    <property type="term" value="F:zinc ion binding"/>
    <property type="evidence" value="ECO:0007669"/>
    <property type="project" value="InterPro"/>
</dbReference>
<dbReference type="PROSITE" id="PS50048">
    <property type="entry name" value="ZN2_CY6_FUNGAL_2"/>
    <property type="match status" value="1"/>
</dbReference>
<evidence type="ECO:0000256" key="7">
    <source>
        <dbReference type="SAM" id="MobiDB-lite"/>
    </source>
</evidence>
<evidence type="ECO:0000256" key="3">
    <source>
        <dbReference type="ARBA" id="ARBA00023015"/>
    </source>
</evidence>
<dbReference type="PANTHER" id="PTHR47338">
    <property type="entry name" value="ZN(II)2CYS6 TRANSCRIPTION FACTOR (EUROFUNG)-RELATED"/>
    <property type="match status" value="1"/>
</dbReference>
<evidence type="ECO:0000313" key="10">
    <source>
        <dbReference type="EMBL" id="KAH8704019.1"/>
    </source>
</evidence>
<dbReference type="InterPro" id="IPR036864">
    <property type="entry name" value="Zn2-C6_fun-type_DNA-bd_sf"/>
</dbReference>
<proteinExistence type="predicted"/>
<accession>A0AAD4L3M9</accession>
<feature type="transmembrane region" description="Helical" evidence="8">
    <location>
        <begin position="538"/>
        <end position="559"/>
    </location>
</feature>
<feature type="domain" description="Zn(2)-C6 fungal-type" evidence="9">
    <location>
        <begin position="23"/>
        <end position="53"/>
    </location>
</feature>
<dbReference type="EMBL" id="JAJTJA010000002">
    <property type="protein sequence ID" value="KAH8704019.1"/>
    <property type="molecule type" value="Genomic_DNA"/>
</dbReference>
<dbReference type="GO" id="GO:0005634">
    <property type="term" value="C:nucleus"/>
    <property type="evidence" value="ECO:0007669"/>
    <property type="project" value="UniProtKB-SubCell"/>
</dbReference>
<keyword evidence="11" id="KW-1185">Reference proteome</keyword>
<dbReference type="Proteomes" id="UP001201262">
    <property type="component" value="Unassembled WGS sequence"/>
</dbReference>
<feature type="compositionally biased region" description="Basic and acidic residues" evidence="7">
    <location>
        <begin position="85"/>
        <end position="96"/>
    </location>
</feature>
<evidence type="ECO:0000256" key="5">
    <source>
        <dbReference type="ARBA" id="ARBA00023163"/>
    </source>
</evidence>
<dbReference type="PANTHER" id="PTHR47338:SF11">
    <property type="entry name" value="ZN(II)2CYS6 TRANSCRIPTION FACTOR (EUROFUNG)"/>
    <property type="match status" value="1"/>
</dbReference>
<dbReference type="InterPro" id="IPR001138">
    <property type="entry name" value="Zn2Cys6_DnaBD"/>
</dbReference>
<protein>
    <recommendedName>
        <fullName evidence="9">Zn(2)-C6 fungal-type domain-containing protein</fullName>
    </recommendedName>
</protein>
<keyword evidence="8" id="KW-0472">Membrane</keyword>
<dbReference type="PROSITE" id="PS00463">
    <property type="entry name" value="ZN2_CY6_FUNGAL_1"/>
    <property type="match status" value="1"/>
</dbReference>
<dbReference type="GO" id="GO:0000981">
    <property type="term" value="F:DNA-binding transcription factor activity, RNA polymerase II-specific"/>
    <property type="evidence" value="ECO:0007669"/>
    <property type="project" value="InterPro"/>
</dbReference>
<keyword evidence="8" id="KW-1133">Transmembrane helix</keyword>
<keyword evidence="3" id="KW-0805">Transcription regulation</keyword>
<feature type="region of interest" description="Disordered" evidence="7">
    <location>
        <begin position="72"/>
        <end position="100"/>
    </location>
</feature>
<comment type="caution">
    <text evidence="10">The sequence shown here is derived from an EMBL/GenBank/DDBJ whole genome shotgun (WGS) entry which is preliminary data.</text>
</comment>
<feature type="region of interest" description="Disordered" evidence="7">
    <location>
        <begin position="658"/>
        <end position="689"/>
    </location>
</feature>
<dbReference type="CDD" id="cd00067">
    <property type="entry name" value="GAL4"/>
    <property type="match status" value="1"/>
</dbReference>
<evidence type="ECO:0000256" key="6">
    <source>
        <dbReference type="ARBA" id="ARBA00023242"/>
    </source>
</evidence>
<evidence type="ECO:0000256" key="1">
    <source>
        <dbReference type="ARBA" id="ARBA00004123"/>
    </source>
</evidence>
<dbReference type="SMART" id="SM00066">
    <property type="entry name" value="GAL4"/>
    <property type="match status" value="1"/>
</dbReference>
<dbReference type="InterPro" id="IPR050815">
    <property type="entry name" value="TF_fung"/>
</dbReference>
<dbReference type="AlphaFoldDB" id="A0AAD4L3M9"/>
<evidence type="ECO:0000259" key="9">
    <source>
        <dbReference type="PROSITE" id="PS50048"/>
    </source>
</evidence>
<keyword evidence="8" id="KW-0812">Transmembrane</keyword>
<dbReference type="Gene3D" id="4.10.240.10">
    <property type="entry name" value="Zn(2)-C6 fungal-type DNA-binding domain"/>
    <property type="match status" value="1"/>
</dbReference>
<dbReference type="RefSeq" id="XP_046077037.1">
    <property type="nucleotide sequence ID" value="XM_046219848.1"/>
</dbReference>
<gene>
    <name evidence="10" type="ORF">BGW36DRAFT_423547</name>
</gene>
<comment type="subcellular location">
    <subcellularLocation>
        <location evidence="1">Nucleus</location>
    </subcellularLocation>
</comment>
<keyword evidence="6" id="KW-0539">Nucleus</keyword>